<dbReference type="InterPro" id="IPR028082">
    <property type="entry name" value="Peripla_BP_I"/>
</dbReference>
<name>A0ABW5QUU4_9BACL</name>
<dbReference type="Gene3D" id="1.10.260.40">
    <property type="entry name" value="lambda repressor-like DNA-binding domains"/>
    <property type="match status" value="1"/>
</dbReference>
<dbReference type="EMBL" id="JBHUMY010000007">
    <property type="protein sequence ID" value="MFD2660181.1"/>
    <property type="molecule type" value="Genomic_DNA"/>
</dbReference>
<dbReference type="Pfam" id="PF00356">
    <property type="entry name" value="LacI"/>
    <property type="match status" value="1"/>
</dbReference>
<accession>A0ABW5QUU4</accession>
<organism evidence="5 6">
    <name type="scientific">Paenibacillus thailandensis</name>
    <dbReference type="NCBI Taxonomy" id="393250"/>
    <lineage>
        <taxon>Bacteria</taxon>
        <taxon>Bacillati</taxon>
        <taxon>Bacillota</taxon>
        <taxon>Bacilli</taxon>
        <taxon>Bacillales</taxon>
        <taxon>Paenibacillaceae</taxon>
        <taxon>Paenibacillus</taxon>
    </lineage>
</organism>
<keyword evidence="6" id="KW-1185">Reference proteome</keyword>
<evidence type="ECO:0000256" key="3">
    <source>
        <dbReference type="ARBA" id="ARBA00023163"/>
    </source>
</evidence>
<sequence length="344" mass="37152">MVIVIATIKDIAKLAGVSPATVSRVLNNDAGLAVSEETRERIFAAAEQLQYKLPKLKRMKRAGDMARRQIGLLLMASPDLERLDPYFMSVRQGIEAECSELGLSIAAAVRLGQAEKQPLNHLDGVIVVGSVSEAEIGSVYGNLQRAVLVDHACPIGGCDTVNLNFKLAVRIALDHLIRLGHTRIGYIGGEEALDASGNWQAGTRPAEFRDYMAGKGLYAPELVKLGEWNPDGGYELMRQLLQEDNRPTACFVGSDPMAIGGLRALHDSGMAVPDEMAVVGFDDIELAAYAHPPLTTIRVYAEQLGRSAARLMAERLDGREAAKHVTLDPTLVVRESCGAANLKQ</sequence>
<dbReference type="PROSITE" id="PS50932">
    <property type="entry name" value="HTH_LACI_2"/>
    <property type="match status" value="1"/>
</dbReference>
<gene>
    <name evidence="5" type="ORF">ACFSW5_07845</name>
</gene>
<reference evidence="6" key="1">
    <citation type="journal article" date="2019" name="Int. J. Syst. Evol. Microbiol.">
        <title>The Global Catalogue of Microorganisms (GCM) 10K type strain sequencing project: providing services to taxonomists for standard genome sequencing and annotation.</title>
        <authorList>
            <consortium name="The Broad Institute Genomics Platform"/>
            <consortium name="The Broad Institute Genome Sequencing Center for Infectious Disease"/>
            <person name="Wu L."/>
            <person name="Ma J."/>
        </authorList>
    </citation>
    <scope>NUCLEOTIDE SEQUENCE [LARGE SCALE GENOMIC DNA]</scope>
    <source>
        <strain evidence="6">TISTR 1827</strain>
    </source>
</reference>
<dbReference type="PANTHER" id="PTHR30146:SF149">
    <property type="entry name" value="HTH-TYPE TRANSCRIPTIONAL REGULATOR EBGR"/>
    <property type="match status" value="1"/>
</dbReference>
<dbReference type="CDD" id="cd01392">
    <property type="entry name" value="HTH_LacI"/>
    <property type="match status" value="1"/>
</dbReference>
<evidence type="ECO:0000256" key="2">
    <source>
        <dbReference type="ARBA" id="ARBA00023125"/>
    </source>
</evidence>
<keyword evidence="1" id="KW-0805">Transcription regulation</keyword>
<dbReference type="RefSeq" id="WP_379271152.1">
    <property type="nucleotide sequence ID" value="NZ_JBHUGT010000018.1"/>
</dbReference>
<dbReference type="Pfam" id="PF13377">
    <property type="entry name" value="Peripla_BP_3"/>
    <property type="match status" value="1"/>
</dbReference>
<dbReference type="PANTHER" id="PTHR30146">
    <property type="entry name" value="LACI-RELATED TRANSCRIPTIONAL REPRESSOR"/>
    <property type="match status" value="1"/>
</dbReference>
<protein>
    <submittedName>
        <fullName evidence="5">LacI family DNA-binding transcriptional regulator</fullName>
    </submittedName>
</protein>
<dbReference type="InterPro" id="IPR046335">
    <property type="entry name" value="LacI/GalR-like_sensor"/>
</dbReference>
<dbReference type="CDD" id="cd01544">
    <property type="entry name" value="PBP1_GalR"/>
    <property type="match status" value="1"/>
</dbReference>
<dbReference type="Proteomes" id="UP001597493">
    <property type="component" value="Unassembled WGS sequence"/>
</dbReference>
<evidence type="ECO:0000313" key="6">
    <source>
        <dbReference type="Proteomes" id="UP001597493"/>
    </source>
</evidence>
<dbReference type="InterPro" id="IPR010982">
    <property type="entry name" value="Lambda_DNA-bd_dom_sf"/>
</dbReference>
<dbReference type="PROSITE" id="PS00356">
    <property type="entry name" value="HTH_LACI_1"/>
    <property type="match status" value="1"/>
</dbReference>
<evidence type="ECO:0000313" key="5">
    <source>
        <dbReference type="EMBL" id="MFD2660181.1"/>
    </source>
</evidence>
<proteinExistence type="predicted"/>
<evidence type="ECO:0000259" key="4">
    <source>
        <dbReference type="PROSITE" id="PS50932"/>
    </source>
</evidence>
<dbReference type="InterPro" id="IPR000843">
    <property type="entry name" value="HTH_LacI"/>
</dbReference>
<evidence type="ECO:0000256" key="1">
    <source>
        <dbReference type="ARBA" id="ARBA00023015"/>
    </source>
</evidence>
<dbReference type="SUPFAM" id="SSF53822">
    <property type="entry name" value="Periplasmic binding protein-like I"/>
    <property type="match status" value="1"/>
</dbReference>
<dbReference type="SUPFAM" id="SSF47413">
    <property type="entry name" value="lambda repressor-like DNA-binding domains"/>
    <property type="match status" value="1"/>
</dbReference>
<dbReference type="GO" id="GO:0003677">
    <property type="term" value="F:DNA binding"/>
    <property type="evidence" value="ECO:0007669"/>
    <property type="project" value="UniProtKB-KW"/>
</dbReference>
<comment type="caution">
    <text evidence="5">The sequence shown here is derived from an EMBL/GenBank/DDBJ whole genome shotgun (WGS) entry which is preliminary data.</text>
</comment>
<dbReference type="Gene3D" id="3.40.50.2300">
    <property type="match status" value="2"/>
</dbReference>
<feature type="domain" description="HTH lacI-type" evidence="4">
    <location>
        <begin position="6"/>
        <end position="62"/>
    </location>
</feature>
<dbReference type="PRINTS" id="PR00036">
    <property type="entry name" value="HTHLACI"/>
</dbReference>
<keyword evidence="2 5" id="KW-0238">DNA-binding</keyword>
<dbReference type="SMART" id="SM00354">
    <property type="entry name" value="HTH_LACI"/>
    <property type="match status" value="1"/>
</dbReference>
<keyword evidence="3" id="KW-0804">Transcription</keyword>